<sequence>MLIKEIAYLSLFQKPEPDDYRYCELIEQSASGNAIFVAGLLSCDFYRFEVWFRYRSFKFVEFLSGGKVSRYVVPGSKIYCCCRKEVVRVMFYIKSLVRSMLILAVLCSFPISCIAAEPSHESVAMRIVELSPRIDETAAAGYLKLLFENNGKDYVSIRFCDTLSFGAVTVLERKGKRVQRSYFYLPPDSFEWYGGCFAAIRYTWESEDGSSVLSGIYELSIPSFVLKPGEKTKISAPISLPPKAGKYKLKVRFDNRCMTDILDSASNTTRNMRLGIVDLTSSADIVLPSQESEDQATTPKQP</sequence>
<evidence type="ECO:0008006" key="3">
    <source>
        <dbReference type="Google" id="ProtNLM"/>
    </source>
</evidence>
<gene>
    <name evidence="1" type="ORF">J0M35_09565</name>
</gene>
<accession>A0A8J7TN24</accession>
<evidence type="ECO:0000313" key="1">
    <source>
        <dbReference type="EMBL" id="MBN8660598.1"/>
    </source>
</evidence>
<dbReference type="EMBL" id="JAFLCK010000012">
    <property type="protein sequence ID" value="MBN8660598.1"/>
    <property type="molecule type" value="Genomic_DNA"/>
</dbReference>
<name>A0A8J7TN24_9BACT</name>
<proteinExistence type="predicted"/>
<dbReference type="AlphaFoldDB" id="A0A8J7TN24"/>
<protein>
    <recommendedName>
        <fullName evidence="3">Intracellular proteinase inhibitor BsuPI domain-containing protein</fullName>
    </recommendedName>
</protein>
<dbReference type="Proteomes" id="UP000664277">
    <property type="component" value="Unassembled WGS sequence"/>
</dbReference>
<reference evidence="1" key="1">
    <citation type="submission" date="2021-02" db="EMBL/GenBank/DDBJ databases">
        <title>Genome-Resolved Metagenomics of a Microbial Community Performing Photosynthetic Biological Nutrient Removal.</title>
        <authorList>
            <person name="Mcdaniel E.A."/>
        </authorList>
    </citation>
    <scope>NUCLEOTIDE SEQUENCE</scope>
    <source>
        <strain evidence="1">UWPOB_OBS1</strain>
    </source>
</reference>
<organism evidence="1 2">
    <name type="scientific">Candidatus Obscuribacter phosphatis</name>
    <dbReference type="NCBI Taxonomy" id="1906157"/>
    <lineage>
        <taxon>Bacteria</taxon>
        <taxon>Bacillati</taxon>
        <taxon>Candidatus Melainabacteria</taxon>
        <taxon>Candidatus Obscuribacterales</taxon>
        <taxon>Candidatus Obscuribacteraceae</taxon>
        <taxon>Candidatus Obscuribacter</taxon>
    </lineage>
</organism>
<comment type="caution">
    <text evidence="1">The sequence shown here is derived from an EMBL/GenBank/DDBJ whole genome shotgun (WGS) entry which is preliminary data.</text>
</comment>
<evidence type="ECO:0000313" key="2">
    <source>
        <dbReference type="Proteomes" id="UP000664277"/>
    </source>
</evidence>